<gene>
    <name evidence="3" type="ORF">SCHCODRAFT_106916</name>
</gene>
<keyword evidence="4" id="KW-1185">Reference proteome</keyword>
<dbReference type="SUPFAM" id="SSF53448">
    <property type="entry name" value="Nucleotide-diphospho-sugar transferases"/>
    <property type="match status" value="1"/>
</dbReference>
<evidence type="ECO:0000313" key="4">
    <source>
        <dbReference type="Proteomes" id="UP000007431"/>
    </source>
</evidence>
<dbReference type="Proteomes" id="UP000007431">
    <property type="component" value="Unassembled WGS sequence"/>
</dbReference>
<feature type="transmembrane region" description="Helical" evidence="2">
    <location>
        <begin position="26"/>
        <end position="43"/>
    </location>
</feature>
<feature type="transmembrane region" description="Helical" evidence="2">
    <location>
        <begin position="73"/>
        <end position="92"/>
    </location>
</feature>
<dbReference type="Gene3D" id="3.90.550.10">
    <property type="entry name" value="Spore Coat Polysaccharide Biosynthesis Protein SpsA, Chain A"/>
    <property type="match status" value="1"/>
</dbReference>
<evidence type="ECO:0000256" key="2">
    <source>
        <dbReference type="SAM" id="Phobius"/>
    </source>
</evidence>
<name>D8Q011_SCHCM</name>
<dbReference type="RefSeq" id="XP_003034441.1">
    <property type="nucleotide sequence ID" value="XM_003034395.1"/>
</dbReference>
<evidence type="ECO:0008006" key="5">
    <source>
        <dbReference type="Google" id="ProtNLM"/>
    </source>
</evidence>
<keyword evidence="2" id="KW-0472">Membrane</keyword>
<proteinExistence type="predicted"/>
<feature type="region of interest" description="Disordered" evidence="1">
    <location>
        <begin position="388"/>
        <end position="412"/>
    </location>
</feature>
<keyword evidence="2" id="KW-0812">Transmembrane</keyword>
<accession>D8Q011</accession>
<feature type="non-terminal residue" evidence="3">
    <location>
        <position position="436"/>
    </location>
</feature>
<evidence type="ECO:0000256" key="1">
    <source>
        <dbReference type="SAM" id="MobiDB-lite"/>
    </source>
</evidence>
<dbReference type="GeneID" id="9585488"/>
<dbReference type="eggNOG" id="KOG3765">
    <property type="taxonomic scope" value="Eukaryota"/>
</dbReference>
<dbReference type="InterPro" id="IPR029044">
    <property type="entry name" value="Nucleotide-diphossugar_trans"/>
</dbReference>
<dbReference type="OMA" id="GRWWDER"/>
<dbReference type="EMBL" id="GL377304">
    <property type="protein sequence ID" value="EFI99538.1"/>
    <property type="molecule type" value="Genomic_DNA"/>
</dbReference>
<dbReference type="HOGENOM" id="CLU_628757_0_0_1"/>
<keyword evidence="2" id="KW-1133">Transmembrane helix</keyword>
<sequence length="436" mass="47993">MSTDDGLPIGSPSPRRVNIIFGRRKALAAALVFLFFVLVLWVIRGDSHVVAHTGSGASTLVATNPALLNPGPVTFALIIMSMGDVAAAKILMKSILIHNTLPSTFHIFCSPDVSKSMLPALRLITRPRHDTRVIFYHLSWPSMRARIEREGNLSTDDQNLPSLMKLFLHEILPASTNFVIALSPSALFLSDPAALWLENLRLAPPAAPAAALYYDSSNSKVTHANAHVLLLNLDKLREVRLMDSRVYRKVDHAANGAISSAAFRVALGPPLTSKGARYDVKEMGGEEIFWRALVGYRPDLFWGLEAGYVVEGCSRKPAGLDSGDAVDGGAIIPRLVHFDCVKHRPYTEWRGWDDPDALVTRQWGAAVQYYANFKWLWLNSEVDQTLDTAKGNETTGSSTTQHSSPTSPHGSLKMHVIKDGIIFGDERYAMQHRPQP</sequence>
<organism evidence="4">
    <name type="scientific">Schizophyllum commune (strain H4-8 / FGSC 9210)</name>
    <name type="common">Split gill fungus</name>
    <dbReference type="NCBI Taxonomy" id="578458"/>
    <lineage>
        <taxon>Eukaryota</taxon>
        <taxon>Fungi</taxon>
        <taxon>Dikarya</taxon>
        <taxon>Basidiomycota</taxon>
        <taxon>Agaricomycotina</taxon>
        <taxon>Agaricomycetes</taxon>
        <taxon>Agaricomycetidae</taxon>
        <taxon>Agaricales</taxon>
        <taxon>Schizophyllaceae</taxon>
        <taxon>Schizophyllum</taxon>
    </lineage>
</organism>
<dbReference type="VEuPathDB" id="FungiDB:SCHCODRAFT_02615309"/>
<evidence type="ECO:0000313" key="3">
    <source>
        <dbReference type="EMBL" id="EFI99538.1"/>
    </source>
</evidence>
<dbReference type="OrthoDB" id="2902838at2759"/>
<dbReference type="InParanoid" id="D8Q011"/>
<protein>
    <recommendedName>
        <fullName evidence="5">Glycosyltransferase family 8 protein</fullName>
    </recommendedName>
</protein>
<dbReference type="AlphaFoldDB" id="D8Q011"/>
<reference evidence="3 4" key="1">
    <citation type="journal article" date="2010" name="Nat. Biotechnol.">
        <title>Genome sequence of the model mushroom Schizophyllum commune.</title>
        <authorList>
            <person name="Ohm R.A."/>
            <person name="de Jong J.F."/>
            <person name="Lugones L.G."/>
            <person name="Aerts A."/>
            <person name="Kothe E."/>
            <person name="Stajich J.E."/>
            <person name="de Vries R.P."/>
            <person name="Record E."/>
            <person name="Levasseur A."/>
            <person name="Baker S.E."/>
            <person name="Bartholomew K.A."/>
            <person name="Coutinho P.M."/>
            <person name="Erdmann S."/>
            <person name="Fowler T.J."/>
            <person name="Gathman A.C."/>
            <person name="Lombard V."/>
            <person name="Henrissat B."/>
            <person name="Knabe N."/>
            <person name="Kuees U."/>
            <person name="Lilly W.W."/>
            <person name="Lindquist E."/>
            <person name="Lucas S."/>
            <person name="Magnuson J.K."/>
            <person name="Piumi F."/>
            <person name="Raudaskoski M."/>
            <person name="Salamov A."/>
            <person name="Schmutz J."/>
            <person name="Schwarze F.W.M.R."/>
            <person name="vanKuyk P.A."/>
            <person name="Horton J.S."/>
            <person name="Grigoriev I.V."/>
            <person name="Woesten H.A.B."/>
        </authorList>
    </citation>
    <scope>NUCLEOTIDE SEQUENCE [LARGE SCALE GENOMIC DNA]</scope>
    <source>
        <strain evidence="4">H4-8 / FGSC 9210</strain>
    </source>
</reference>
<feature type="compositionally biased region" description="Low complexity" evidence="1">
    <location>
        <begin position="394"/>
        <end position="411"/>
    </location>
</feature>
<dbReference type="KEGG" id="scm:SCHCO_02615309"/>